<keyword evidence="1" id="KW-0472">Membrane</keyword>
<keyword evidence="1" id="KW-0812">Transmembrane</keyword>
<dbReference type="EMBL" id="RJKM01000001">
    <property type="protein sequence ID" value="ROP40247.1"/>
    <property type="molecule type" value="Genomic_DNA"/>
</dbReference>
<dbReference type="AlphaFoldDB" id="A0A3N1HCL8"/>
<name>A0A3N1HCL8_9PSEU</name>
<proteinExistence type="predicted"/>
<dbReference type="RefSeq" id="WP_123745572.1">
    <property type="nucleotide sequence ID" value="NZ_RJKM01000001.1"/>
</dbReference>
<evidence type="ECO:0000313" key="3">
    <source>
        <dbReference type="Proteomes" id="UP000268727"/>
    </source>
</evidence>
<organism evidence="2 3">
    <name type="scientific">Saccharothrix texasensis</name>
    <dbReference type="NCBI Taxonomy" id="103734"/>
    <lineage>
        <taxon>Bacteria</taxon>
        <taxon>Bacillati</taxon>
        <taxon>Actinomycetota</taxon>
        <taxon>Actinomycetes</taxon>
        <taxon>Pseudonocardiales</taxon>
        <taxon>Pseudonocardiaceae</taxon>
        <taxon>Saccharothrix</taxon>
    </lineage>
</organism>
<accession>A0A3N1HCL8</accession>
<sequence length="347" mass="36457">MNDTTDTNDITETLITDALSHRAERTPPPGAVLAALRRPRRARKPLLLVLAAAGTTAAAAALVVTTVNGTAVDQVAPAQRLTTTSAPAPVPVADVPTRALDYRPGVMLDGYAERERIIGAWGTARLYAPGSTDPGSPLVRFGVLTSIAGDVGPKVEDAPVGDRTTVGGVPAAWFGDNLYWNATPDRVLSVSLENVTGVDVRAQVRRIADSVVADPTSMRIPFSLNDYPYVVVKGPSAADWTIAGTSHFDNVRYEVELLRTAEAPAGSTPTTVAGRPAHYSADGFGLLAVQLAPNSQVRVRPSEFETLDGKPVPPGLHTEHASVEVLARVAEALAVDTDPDVAWIGTP</sequence>
<keyword evidence="1" id="KW-1133">Transmembrane helix</keyword>
<keyword evidence="3" id="KW-1185">Reference proteome</keyword>
<comment type="caution">
    <text evidence="2">The sequence shown here is derived from an EMBL/GenBank/DDBJ whole genome shotgun (WGS) entry which is preliminary data.</text>
</comment>
<gene>
    <name evidence="2" type="ORF">EDD40_5655</name>
</gene>
<dbReference type="Proteomes" id="UP000268727">
    <property type="component" value="Unassembled WGS sequence"/>
</dbReference>
<feature type="transmembrane region" description="Helical" evidence="1">
    <location>
        <begin position="46"/>
        <end position="67"/>
    </location>
</feature>
<protein>
    <submittedName>
        <fullName evidence="2">Uncharacterized protein</fullName>
    </submittedName>
</protein>
<reference evidence="2 3" key="1">
    <citation type="submission" date="2018-11" db="EMBL/GenBank/DDBJ databases">
        <title>Sequencing the genomes of 1000 actinobacteria strains.</title>
        <authorList>
            <person name="Klenk H.-P."/>
        </authorList>
    </citation>
    <scope>NUCLEOTIDE SEQUENCE [LARGE SCALE GENOMIC DNA]</scope>
    <source>
        <strain evidence="2 3">DSM 44231</strain>
    </source>
</reference>
<evidence type="ECO:0000256" key="1">
    <source>
        <dbReference type="SAM" id="Phobius"/>
    </source>
</evidence>
<evidence type="ECO:0000313" key="2">
    <source>
        <dbReference type="EMBL" id="ROP40247.1"/>
    </source>
</evidence>